<dbReference type="Proteomes" id="UP000237194">
    <property type="component" value="Unassembled WGS sequence"/>
</dbReference>
<gene>
    <name evidence="4" type="ORF">BGP80_01650</name>
</gene>
<name>A0A2S3W6Y8_PSEPU</name>
<dbReference type="PANTHER" id="PTHR30273">
    <property type="entry name" value="PERIPLASMIC SIGNAL SENSOR AND SIGMA FACTOR ACTIVATOR FECR-RELATED"/>
    <property type="match status" value="1"/>
</dbReference>
<accession>A0A2S3W6Y8</accession>
<dbReference type="Gene3D" id="2.60.120.1440">
    <property type="match status" value="1"/>
</dbReference>
<keyword evidence="1" id="KW-0472">Membrane</keyword>
<keyword evidence="1" id="KW-0812">Transmembrane</keyword>
<dbReference type="RefSeq" id="WP_103435278.1">
    <property type="nucleotide sequence ID" value="NZ_MIND01000018.1"/>
</dbReference>
<dbReference type="GO" id="GO:0016301">
    <property type="term" value="F:kinase activity"/>
    <property type="evidence" value="ECO:0007669"/>
    <property type="project" value="UniProtKB-KW"/>
</dbReference>
<proteinExistence type="predicted"/>
<dbReference type="Pfam" id="PF04773">
    <property type="entry name" value="FecR"/>
    <property type="match status" value="1"/>
</dbReference>
<protein>
    <submittedName>
        <fullName evidence="4">Histidine kinase</fullName>
    </submittedName>
</protein>
<dbReference type="PANTHER" id="PTHR30273:SF2">
    <property type="entry name" value="PROTEIN FECR"/>
    <property type="match status" value="1"/>
</dbReference>
<feature type="domain" description="FecR N-terminal" evidence="3">
    <location>
        <begin position="12"/>
        <end position="54"/>
    </location>
</feature>
<keyword evidence="4" id="KW-0808">Transferase</keyword>
<evidence type="ECO:0000259" key="3">
    <source>
        <dbReference type="Pfam" id="PF16220"/>
    </source>
</evidence>
<dbReference type="InterPro" id="IPR006860">
    <property type="entry name" value="FecR"/>
</dbReference>
<keyword evidence="4" id="KW-0418">Kinase</keyword>
<feature type="transmembrane region" description="Helical" evidence="1">
    <location>
        <begin position="93"/>
        <end position="112"/>
    </location>
</feature>
<feature type="domain" description="FecR protein" evidence="2">
    <location>
        <begin position="117"/>
        <end position="209"/>
    </location>
</feature>
<evidence type="ECO:0000256" key="1">
    <source>
        <dbReference type="SAM" id="Phobius"/>
    </source>
</evidence>
<dbReference type="GO" id="GO:0016989">
    <property type="term" value="F:sigma factor antagonist activity"/>
    <property type="evidence" value="ECO:0007669"/>
    <property type="project" value="TreeGrafter"/>
</dbReference>
<evidence type="ECO:0000259" key="2">
    <source>
        <dbReference type="Pfam" id="PF04773"/>
    </source>
</evidence>
<dbReference type="AlphaFoldDB" id="A0A2S3W6Y8"/>
<dbReference type="PIRSF" id="PIRSF018266">
    <property type="entry name" value="FecR"/>
    <property type="match status" value="1"/>
</dbReference>
<dbReference type="EMBL" id="MIND01000018">
    <property type="protein sequence ID" value="POF86716.1"/>
    <property type="molecule type" value="Genomic_DNA"/>
</dbReference>
<dbReference type="InterPro" id="IPR032623">
    <property type="entry name" value="FecR_N"/>
</dbReference>
<organism evidence="4 5">
    <name type="scientific">Pseudomonas putida</name>
    <name type="common">Arthrobacter siderocapsulatus</name>
    <dbReference type="NCBI Taxonomy" id="303"/>
    <lineage>
        <taxon>Bacteria</taxon>
        <taxon>Pseudomonadati</taxon>
        <taxon>Pseudomonadota</taxon>
        <taxon>Gammaproteobacteria</taxon>
        <taxon>Pseudomonadales</taxon>
        <taxon>Pseudomonadaceae</taxon>
        <taxon>Pseudomonas</taxon>
    </lineage>
</organism>
<dbReference type="Pfam" id="PF16220">
    <property type="entry name" value="DUF4880"/>
    <property type="match status" value="1"/>
</dbReference>
<sequence>MTSADPASSRRDQALDWLLRVQQAPDDIQLRAELAQWCASDVANAEAYGKAERVWRLTAQLTPTSAAQWPLPVTSNPVSLPPAARPTRRRRRWLGAAVAACLLVALAPSLSLRMQADYRTGQGETRDVTLADGSVVQMDSDSAIAVQYAGTQRDVRLLAGQAFFKVTPDATRPFHVRADAVQVTVTGTAFNVELRPQQVDVEVEHGSVRVADASQARVLSSALTAGERLRYIDGLVQVRTFQPSQAAAWRKGQLIADDVSIAELIGELERYLPGKVLLRDQGLGSKRVTGVYDLRKPQAALNAVLRPHGGKAENFGPWLLVVSRP</sequence>
<evidence type="ECO:0000313" key="5">
    <source>
        <dbReference type="Proteomes" id="UP000237194"/>
    </source>
</evidence>
<evidence type="ECO:0000313" key="4">
    <source>
        <dbReference type="EMBL" id="POF86716.1"/>
    </source>
</evidence>
<keyword evidence="1" id="KW-1133">Transmembrane helix</keyword>
<comment type="caution">
    <text evidence="4">The sequence shown here is derived from an EMBL/GenBank/DDBJ whole genome shotgun (WGS) entry which is preliminary data.</text>
</comment>
<reference evidence="4 5" key="2">
    <citation type="submission" date="2018-03" db="EMBL/GenBank/DDBJ databases">
        <title>Draft genome of Pseudomonas putida strain KT-27.</title>
        <authorList>
            <person name="Yoshizawa S."/>
            <person name="Khan N.H."/>
            <person name="Nishimura M."/>
            <person name="Chiura H.X."/>
            <person name="Ogura Y."/>
            <person name="Hayashi T."/>
            <person name="Kogure K."/>
        </authorList>
    </citation>
    <scope>NUCLEOTIDE SEQUENCE [LARGE SCALE GENOMIC DNA]</scope>
    <source>
        <strain evidence="4 5">KT-27</strain>
    </source>
</reference>
<reference evidence="4 5" key="1">
    <citation type="submission" date="2016-08" db="EMBL/GenBank/DDBJ databases">
        <authorList>
            <person name="Seilhamer J.J."/>
        </authorList>
    </citation>
    <scope>NUCLEOTIDE SEQUENCE [LARGE SCALE GENOMIC DNA]</scope>
    <source>
        <strain evidence="4 5">KT-27</strain>
    </source>
</reference>
<dbReference type="InterPro" id="IPR012373">
    <property type="entry name" value="Ferrdict_sens_TM"/>
</dbReference>